<keyword evidence="2" id="KW-1185">Reference proteome</keyword>
<dbReference type="EMBL" id="JBHSED010000005">
    <property type="protein sequence ID" value="MFC4302890.1"/>
    <property type="molecule type" value="Genomic_DNA"/>
</dbReference>
<accession>A0ABV8S6C8</accession>
<evidence type="ECO:0008006" key="3">
    <source>
        <dbReference type="Google" id="ProtNLM"/>
    </source>
</evidence>
<comment type="caution">
    <text evidence="1">The sequence shown here is derived from an EMBL/GenBank/DDBJ whole genome shotgun (WGS) entry which is preliminary data.</text>
</comment>
<gene>
    <name evidence="1" type="ORF">ACFO1S_05455</name>
</gene>
<sequence length="66" mass="7051">MLLLLFLVIIPSGVGIYYMLKPPVDRTAKADPRTATPVKASFKGFEDASASAKGSAALIRNQTVNE</sequence>
<dbReference type="RefSeq" id="WP_204603250.1">
    <property type="nucleotide sequence ID" value="NZ_JBHSED010000005.1"/>
</dbReference>
<proteinExistence type="predicted"/>
<dbReference type="Proteomes" id="UP001595755">
    <property type="component" value="Unassembled WGS sequence"/>
</dbReference>
<reference evidence="2" key="1">
    <citation type="journal article" date="2019" name="Int. J. Syst. Evol. Microbiol.">
        <title>The Global Catalogue of Microorganisms (GCM) 10K type strain sequencing project: providing services to taxonomists for standard genome sequencing and annotation.</title>
        <authorList>
            <consortium name="The Broad Institute Genomics Platform"/>
            <consortium name="The Broad Institute Genome Sequencing Center for Infectious Disease"/>
            <person name="Wu L."/>
            <person name="Ma J."/>
        </authorList>
    </citation>
    <scope>NUCLEOTIDE SEQUENCE [LARGE SCALE GENOMIC DNA]</scope>
    <source>
        <strain evidence="2">CGMCC 4.1641</strain>
    </source>
</reference>
<protein>
    <recommendedName>
        <fullName evidence="3">Cardiolipin synthase N-terminal domain-containing protein</fullName>
    </recommendedName>
</protein>
<name>A0ABV8S6C8_9BACL</name>
<evidence type="ECO:0000313" key="1">
    <source>
        <dbReference type="EMBL" id="MFC4302890.1"/>
    </source>
</evidence>
<organism evidence="1 2">
    <name type="scientific">Cohnella boryungensis</name>
    <dbReference type="NCBI Taxonomy" id="768479"/>
    <lineage>
        <taxon>Bacteria</taxon>
        <taxon>Bacillati</taxon>
        <taxon>Bacillota</taxon>
        <taxon>Bacilli</taxon>
        <taxon>Bacillales</taxon>
        <taxon>Paenibacillaceae</taxon>
        <taxon>Cohnella</taxon>
    </lineage>
</organism>
<evidence type="ECO:0000313" key="2">
    <source>
        <dbReference type="Proteomes" id="UP001595755"/>
    </source>
</evidence>